<evidence type="ECO:0000313" key="1">
    <source>
        <dbReference type="EMBL" id="HIR70903.1"/>
    </source>
</evidence>
<dbReference type="EMBL" id="DVHM01000101">
    <property type="protein sequence ID" value="HIR70903.1"/>
    <property type="molecule type" value="Genomic_DNA"/>
</dbReference>
<dbReference type="SUPFAM" id="SSF74650">
    <property type="entry name" value="Galactose mutarotase-like"/>
    <property type="match status" value="1"/>
</dbReference>
<dbReference type="InterPro" id="IPR014718">
    <property type="entry name" value="GH-type_carb-bd"/>
</dbReference>
<accession>A0A9D1EA26</accession>
<protein>
    <submittedName>
        <fullName evidence="1">Aldose 1-epimerase</fullName>
    </submittedName>
</protein>
<dbReference type="CDD" id="cd01081">
    <property type="entry name" value="Aldose_epim"/>
    <property type="match status" value="1"/>
</dbReference>
<comment type="caution">
    <text evidence="1">The sequence shown here is derived from an EMBL/GenBank/DDBJ whole genome shotgun (WGS) entry which is preliminary data.</text>
</comment>
<name>A0A9D1EA26_9FIRM</name>
<dbReference type="InterPro" id="IPR011013">
    <property type="entry name" value="Gal_mutarotase_sf_dom"/>
</dbReference>
<sequence>MEREFLCQKREGQRIIRLICQKNGEEHLGVDVCPAQGFKTFGLRFRGDWLQPYLPRWESLLSHESFGNSVLFPTPNRVRDGVFTFRGRRVEMRKRGVPQTQHGLAWNSPWEVLEQRADADSALLRAEFCIRAGDENYEAFPWECSLQMALILTENALECRYLVTNRDQAPMPFGIGLHPWFLLPEGTEKVRLRLPAETYFEMTPDLLPTGRRLPVTEMPGHDLRRFTDVAALDLDTVFETQGRDVTLRYADRGYDLVISVTPDFLDSVVFTAFNRGMEKTGYRAFCVESQTCCTDAINLSEGGLADSGLMVLAPGGTKEGGVVYRFEMKKGGEG</sequence>
<dbReference type="Gene3D" id="2.70.98.10">
    <property type="match status" value="1"/>
</dbReference>
<evidence type="ECO:0000313" key="2">
    <source>
        <dbReference type="Proteomes" id="UP000823912"/>
    </source>
</evidence>
<organism evidence="1 2">
    <name type="scientific">Candidatus Pullilachnospira gallistercoris</name>
    <dbReference type="NCBI Taxonomy" id="2840911"/>
    <lineage>
        <taxon>Bacteria</taxon>
        <taxon>Bacillati</taxon>
        <taxon>Bacillota</taxon>
        <taxon>Clostridia</taxon>
        <taxon>Lachnospirales</taxon>
        <taxon>Lachnospiraceae</taxon>
        <taxon>Lachnospiraceae incertae sedis</taxon>
        <taxon>Candidatus Pullilachnospira</taxon>
    </lineage>
</organism>
<reference evidence="1" key="2">
    <citation type="journal article" date="2021" name="PeerJ">
        <title>Extensive microbial diversity within the chicken gut microbiome revealed by metagenomics and culture.</title>
        <authorList>
            <person name="Gilroy R."/>
            <person name="Ravi A."/>
            <person name="Getino M."/>
            <person name="Pursley I."/>
            <person name="Horton D.L."/>
            <person name="Alikhan N.F."/>
            <person name="Baker D."/>
            <person name="Gharbi K."/>
            <person name="Hall N."/>
            <person name="Watson M."/>
            <person name="Adriaenssens E.M."/>
            <person name="Foster-Nyarko E."/>
            <person name="Jarju S."/>
            <person name="Secka A."/>
            <person name="Antonio M."/>
            <person name="Oren A."/>
            <person name="Chaudhuri R.R."/>
            <person name="La Ragione R."/>
            <person name="Hildebrand F."/>
            <person name="Pallen M.J."/>
        </authorList>
    </citation>
    <scope>NUCLEOTIDE SEQUENCE</scope>
    <source>
        <strain evidence="1">ChiSjej5B23-6657</strain>
    </source>
</reference>
<dbReference type="Proteomes" id="UP000823912">
    <property type="component" value="Unassembled WGS sequence"/>
</dbReference>
<dbReference type="InterPro" id="IPR008183">
    <property type="entry name" value="Aldose_1/G6P_1-epimerase"/>
</dbReference>
<dbReference type="GO" id="GO:0005975">
    <property type="term" value="P:carbohydrate metabolic process"/>
    <property type="evidence" value="ECO:0007669"/>
    <property type="project" value="InterPro"/>
</dbReference>
<proteinExistence type="predicted"/>
<dbReference type="GO" id="GO:0016853">
    <property type="term" value="F:isomerase activity"/>
    <property type="evidence" value="ECO:0007669"/>
    <property type="project" value="InterPro"/>
</dbReference>
<reference evidence="1" key="1">
    <citation type="submission" date="2020-10" db="EMBL/GenBank/DDBJ databases">
        <authorList>
            <person name="Gilroy R."/>
        </authorList>
    </citation>
    <scope>NUCLEOTIDE SEQUENCE</scope>
    <source>
        <strain evidence="1">ChiSjej5B23-6657</strain>
    </source>
</reference>
<dbReference type="GO" id="GO:0030246">
    <property type="term" value="F:carbohydrate binding"/>
    <property type="evidence" value="ECO:0007669"/>
    <property type="project" value="InterPro"/>
</dbReference>
<dbReference type="AlphaFoldDB" id="A0A9D1EA26"/>
<dbReference type="Pfam" id="PF01263">
    <property type="entry name" value="Aldose_epim"/>
    <property type="match status" value="1"/>
</dbReference>
<gene>
    <name evidence="1" type="ORF">IAA55_06455</name>
</gene>